<protein>
    <submittedName>
        <fullName evidence="3">TolC family protein</fullName>
    </submittedName>
</protein>
<dbReference type="AlphaFoldDB" id="A0A432XIA4"/>
<keyword evidence="2" id="KW-0732">Signal</keyword>
<comment type="similarity">
    <text evidence="1">Belongs to the outer membrane factor (OMF) (TC 1.B.17) family.</text>
</comment>
<dbReference type="PANTHER" id="PTHR30203">
    <property type="entry name" value="OUTER MEMBRANE CATION EFFLUX PROTEIN"/>
    <property type="match status" value="1"/>
</dbReference>
<accession>A0A432XIA4</accession>
<dbReference type="PANTHER" id="PTHR30203:SF24">
    <property type="entry name" value="BLR4935 PROTEIN"/>
    <property type="match status" value="1"/>
</dbReference>
<dbReference type="Pfam" id="PF02321">
    <property type="entry name" value="OEP"/>
    <property type="match status" value="1"/>
</dbReference>
<evidence type="ECO:0000256" key="1">
    <source>
        <dbReference type="ARBA" id="ARBA00007613"/>
    </source>
</evidence>
<reference evidence="4" key="1">
    <citation type="journal article" date="2018" name="Front. Microbiol.">
        <title>Genome-Based Analysis Reveals the Taxonomy and Diversity of the Family Idiomarinaceae.</title>
        <authorList>
            <person name="Liu Y."/>
            <person name="Lai Q."/>
            <person name="Shao Z."/>
        </authorList>
    </citation>
    <scope>NUCLEOTIDE SEQUENCE [LARGE SCALE GENOMIC DNA]</scope>
    <source>
        <strain evidence="4">908033</strain>
    </source>
</reference>
<organism evidence="3 4">
    <name type="scientific">Pseudidiomarina donghaiensis</name>
    <dbReference type="NCBI Taxonomy" id="519452"/>
    <lineage>
        <taxon>Bacteria</taxon>
        <taxon>Pseudomonadati</taxon>
        <taxon>Pseudomonadota</taxon>
        <taxon>Gammaproteobacteria</taxon>
        <taxon>Alteromonadales</taxon>
        <taxon>Idiomarinaceae</taxon>
        <taxon>Pseudidiomarina</taxon>
    </lineage>
</organism>
<dbReference type="OrthoDB" id="9791261at2"/>
<dbReference type="SUPFAM" id="SSF56954">
    <property type="entry name" value="Outer membrane efflux proteins (OEP)"/>
    <property type="match status" value="1"/>
</dbReference>
<dbReference type="EMBL" id="PIPU01000002">
    <property type="protein sequence ID" value="RUO48463.1"/>
    <property type="molecule type" value="Genomic_DNA"/>
</dbReference>
<feature type="signal peptide" evidence="2">
    <location>
        <begin position="1"/>
        <end position="33"/>
    </location>
</feature>
<evidence type="ECO:0000313" key="4">
    <source>
        <dbReference type="Proteomes" id="UP000286985"/>
    </source>
</evidence>
<dbReference type="STRING" id="519452.SAMN04488139_0113"/>
<dbReference type="InterPro" id="IPR010131">
    <property type="entry name" value="MdtP/NodT-like"/>
</dbReference>
<dbReference type="InterPro" id="IPR003423">
    <property type="entry name" value="OMP_efflux"/>
</dbReference>
<proteinExistence type="inferred from homology"/>
<feature type="chain" id="PRO_5019048939" evidence="2">
    <location>
        <begin position="34"/>
        <end position="449"/>
    </location>
</feature>
<sequence length="449" mass="49490">MSSSRPLGIKKASSAYLKLISAALVTMSISVQSANAQKSSITLENAQKSSITLEDALKRTLSNNPDLVVFEFKSSALDGESKMASLRPEMSVGVEVENVLGTGEVSGIKDAELTLTLSSVIELGDKVSGRMNVVSSKKAQLLTQRRIRTLDILGETTRRYINVIVQQALHKTEQRAEMLARTMLQTVSTRVEAGASSPLEKKRAESALSQARLSLLISEQKLNEYKRDLAIMWGDTNAAFAEVEGTLLSFPNSLSLEQVLSQLQSNPHVLLYADNYRVQEARLRVVQASQQFDIAWEAGIRRMQGIDDTALVASISVPLNTKQRNLGEYEQQRALLDSIDYQKQAKIRELTRQLNQVISAKDQALLTVTTLQDNVVPTLESALKLARDGYESGRYNYIEWVTTQQQLIDMQRTMIKAAGLVHLRSADLEALTGIPVFSDSPSTSAQSSQ</sequence>
<dbReference type="Proteomes" id="UP000286985">
    <property type="component" value="Unassembled WGS sequence"/>
</dbReference>
<evidence type="ECO:0000313" key="3">
    <source>
        <dbReference type="EMBL" id="RUO48463.1"/>
    </source>
</evidence>
<comment type="caution">
    <text evidence="3">The sequence shown here is derived from an EMBL/GenBank/DDBJ whole genome shotgun (WGS) entry which is preliminary data.</text>
</comment>
<name>A0A432XIA4_9GAMM</name>
<dbReference type="GO" id="GO:0015562">
    <property type="term" value="F:efflux transmembrane transporter activity"/>
    <property type="evidence" value="ECO:0007669"/>
    <property type="project" value="InterPro"/>
</dbReference>
<evidence type="ECO:0000256" key="2">
    <source>
        <dbReference type="SAM" id="SignalP"/>
    </source>
</evidence>
<keyword evidence="4" id="KW-1185">Reference proteome</keyword>
<gene>
    <name evidence="3" type="ORF">CWE24_06685</name>
</gene>
<dbReference type="Gene3D" id="1.20.1600.10">
    <property type="entry name" value="Outer membrane efflux proteins (OEP)"/>
    <property type="match status" value="1"/>
</dbReference>